<dbReference type="Proteomes" id="UP000019260">
    <property type="component" value="Chromosome"/>
</dbReference>
<dbReference type="RefSeq" id="WP_025317321.1">
    <property type="nucleotide sequence ID" value="NZ_CP002082.1"/>
</dbReference>
<sequence>MFVIRDYGRISKYNKEIYLDHKNYLILLNINHYIKTNFLLDTIKTNDFHGTNLITFSCFTGKLNSWYYFTDATRQEYGVVVNQAEFLGVHSYLKKDY</sequence>
<organism evidence="1 2">
    <name type="scientific">Spiroplasma mirum ATCC 29335</name>
    <dbReference type="NCBI Taxonomy" id="838561"/>
    <lineage>
        <taxon>Bacteria</taxon>
        <taxon>Bacillati</taxon>
        <taxon>Mycoplasmatota</taxon>
        <taxon>Mollicutes</taxon>
        <taxon>Entomoplasmatales</taxon>
        <taxon>Spiroplasmataceae</taxon>
        <taxon>Spiroplasma</taxon>
    </lineage>
</organism>
<evidence type="ECO:0000313" key="2">
    <source>
        <dbReference type="Proteomes" id="UP000019260"/>
    </source>
</evidence>
<dbReference type="EMBL" id="CP006720">
    <property type="protein sequence ID" value="AHI57972.1"/>
    <property type="molecule type" value="Genomic_DNA"/>
</dbReference>
<name>W0GLB0_9MOLU</name>
<dbReference type="KEGG" id="smir:SMM_0535"/>
<accession>W0GLB0</accession>
<gene>
    <name evidence="1" type="ORF">P344_03140</name>
</gene>
<keyword evidence="2" id="KW-1185">Reference proteome</keyword>
<reference evidence="1 2" key="1">
    <citation type="submission" date="2013-09" db="EMBL/GenBank/DDBJ databases">
        <title>Complete genome sequence of Spiroplasma mirum suckling mouse cataract agent.</title>
        <authorList>
            <person name="Landry C.A."/>
            <person name="Bastian F.O."/>
            <person name="Thune R.L."/>
        </authorList>
    </citation>
    <scope>NUCLEOTIDE SEQUENCE [LARGE SCALE GENOMIC DNA]</scope>
    <source>
        <strain evidence="1 2">SMCA</strain>
    </source>
</reference>
<dbReference type="AlphaFoldDB" id="W0GLB0"/>
<dbReference type="HOGENOM" id="CLU_2345275_0_0_14"/>
<protein>
    <submittedName>
        <fullName evidence="1">Uncharacterized protein</fullName>
    </submittedName>
</protein>
<dbReference type="KEGG" id="smia:P344_03140"/>
<dbReference type="PATRIC" id="fig|838561.3.peg.613"/>
<proteinExistence type="predicted"/>
<evidence type="ECO:0000313" key="1">
    <source>
        <dbReference type="EMBL" id="AHI57972.1"/>
    </source>
</evidence>